<gene>
    <name evidence="2" type="ORF">KUF71_024685</name>
</gene>
<feature type="non-terminal residue" evidence="2">
    <location>
        <position position="1"/>
    </location>
</feature>
<organism evidence="2 3">
    <name type="scientific">Frankliniella fusca</name>
    <dbReference type="NCBI Taxonomy" id="407009"/>
    <lineage>
        <taxon>Eukaryota</taxon>
        <taxon>Metazoa</taxon>
        <taxon>Ecdysozoa</taxon>
        <taxon>Arthropoda</taxon>
        <taxon>Hexapoda</taxon>
        <taxon>Insecta</taxon>
        <taxon>Pterygota</taxon>
        <taxon>Neoptera</taxon>
        <taxon>Paraneoptera</taxon>
        <taxon>Thysanoptera</taxon>
        <taxon>Terebrantia</taxon>
        <taxon>Thripoidea</taxon>
        <taxon>Thripidae</taxon>
        <taxon>Frankliniella</taxon>
    </lineage>
</organism>
<dbReference type="GO" id="GO:0008017">
    <property type="term" value="F:microtubule binding"/>
    <property type="evidence" value="ECO:0007669"/>
    <property type="project" value="TreeGrafter"/>
</dbReference>
<evidence type="ECO:0000313" key="2">
    <source>
        <dbReference type="EMBL" id="KAK3915414.1"/>
    </source>
</evidence>
<proteinExistence type="inferred from homology"/>
<protein>
    <submittedName>
        <fullName evidence="2">Disks large-associated protein 1</fullName>
    </submittedName>
</protein>
<dbReference type="GO" id="GO:0005634">
    <property type="term" value="C:nucleus"/>
    <property type="evidence" value="ECO:0007669"/>
    <property type="project" value="TreeGrafter"/>
</dbReference>
<keyword evidence="3" id="KW-1185">Reference proteome</keyword>
<dbReference type="Pfam" id="PF03359">
    <property type="entry name" value="GKAP"/>
    <property type="match status" value="1"/>
</dbReference>
<dbReference type="GO" id="GO:0023052">
    <property type="term" value="P:signaling"/>
    <property type="evidence" value="ECO:0007669"/>
    <property type="project" value="InterPro"/>
</dbReference>
<dbReference type="GO" id="GO:0007346">
    <property type="term" value="P:regulation of mitotic cell cycle"/>
    <property type="evidence" value="ECO:0007669"/>
    <property type="project" value="TreeGrafter"/>
</dbReference>
<comment type="similarity">
    <text evidence="1">Belongs to the SAPAP family.</text>
</comment>
<reference evidence="2" key="2">
    <citation type="journal article" date="2023" name="BMC Genomics">
        <title>Pest status, molecular evolution, and epigenetic factors derived from the genome assembly of Frankliniella fusca, a thysanopteran phytovirus vector.</title>
        <authorList>
            <person name="Catto M.A."/>
            <person name="Labadie P.E."/>
            <person name="Jacobson A.L."/>
            <person name="Kennedy G.G."/>
            <person name="Srinivasan R."/>
            <person name="Hunt B.G."/>
        </authorList>
    </citation>
    <scope>NUCLEOTIDE SEQUENCE</scope>
    <source>
        <strain evidence="2">PL_HMW_Pooled</strain>
    </source>
</reference>
<dbReference type="EMBL" id="JAHWGI010000435">
    <property type="protein sequence ID" value="KAK3915414.1"/>
    <property type="molecule type" value="Genomic_DNA"/>
</dbReference>
<accession>A0AAE1H6C2</accession>
<dbReference type="InterPro" id="IPR005026">
    <property type="entry name" value="SAPAP"/>
</dbReference>
<dbReference type="Proteomes" id="UP001219518">
    <property type="component" value="Unassembled WGS sequence"/>
</dbReference>
<comment type="caution">
    <text evidence="2">The sequence shown here is derived from an EMBL/GenBank/DDBJ whole genome shotgun (WGS) entry which is preliminary data.</text>
</comment>
<dbReference type="PANTHER" id="PTHR12353:SF1">
    <property type="entry name" value="DISKS LARGE-ASSOCIATED PROTEIN 5"/>
    <property type="match status" value="1"/>
</dbReference>
<dbReference type="GO" id="GO:0031616">
    <property type="term" value="C:spindle pole centrosome"/>
    <property type="evidence" value="ECO:0007669"/>
    <property type="project" value="TreeGrafter"/>
</dbReference>
<dbReference type="GO" id="GO:0005737">
    <property type="term" value="C:cytoplasm"/>
    <property type="evidence" value="ECO:0007669"/>
    <property type="project" value="TreeGrafter"/>
</dbReference>
<evidence type="ECO:0000313" key="3">
    <source>
        <dbReference type="Proteomes" id="UP001219518"/>
    </source>
</evidence>
<evidence type="ECO:0000256" key="1">
    <source>
        <dbReference type="ARBA" id="ARBA00008839"/>
    </source>
</evidence>
<dbReference type="AlphaFoldDB" id="A0AAE1H6C2"/>
<dbReference type="PANTHER" id="PTHR12353">
    <property type="entry name" value="DISKS LARGE-ASSOCIATED PROTEIN DAP SAP90/PSD-95-ASSOCIATED PROTEIN"/>
    <property type="match status" value="1"/>
</dbReference>
<dbReference type="GO" id="GO:0007052">
    <property type="term" value="P:mitotic spindle organization"/>
    <property type="evidence" value="ECO:0007669"/>
    <property type="project" value="TreeGrafter"/>
</dbReference>
<dbReference type="GO" id="GO:0007059">
    <property type="term" value="P:chromosome segregation"/>
    <property type="evidence" value="ECO:0007669"/>
    <property type="project" value="TreeGrafter"/>
</dbReference>
<dbReference type="GO" id="GO:0051382">
    <property type="term" value="P:kinetochore assembly"/>
    <property type="evidence" value="ECO:0007669"/>
    <property type="project" value="TreeGrafter"/>
</dbReference>
<name>A0AAE1H6C2_9NEOP</name>
<reference evidence="2" key="1">
    <citation type="submission" date="2021-07" db="EMBL/GenBank/DDBJ databases">
        <authorList>
            <person name="Catto M.A."/>
            <person name="Jacobson A."/>
            <person name="Kennedy G."/>
            <person name="Labadie P."/>
            <person name="Hunt B.G."/>
            <person name="Srinivasan R."/>
        </authorList>
    </citation>
    <scope>NUCLEOTIDE SEQUENCE</scope>
    <source>
        <strain evidence="2">PL_HMW_Pooled</strain>
        <tissue evidence="2">Head</tissue>
    </source>
</reference>
<dbReference type="GO" id="GO:0051642">
    <property type="term" value="P:centrosome localization"/>
    <property type="evidence" value="ECO:0007669"/>
    <property type="project" value="TreeGrafter"/>
</dbReference>
<sequence>IMVSASHYRDLLNQESTTISALCDDWQRVLNENDSCSAIPDDVCGKIQIAIGQAQLLMRKKFEQFRGLITANETNDSVRLVTVQDLQGFWELMYIQVKDIYCKFEELKKLKLNNWEPLLSPNLKRQPLGNVNSSRTNNVPHRIPVVTKDFTAQARERLAQAKALARKRMEEQCCQ</sequence>